<dbReference type="NCBIfam" id="TIGR00747">
    <property type="entry name" value="fabH"/>
    <property type="match status" value="1"/>
</dbReference>
<comment type="similarity">
    <text evidence="2 12">Belongs to the thiolase-like superfamily. FabH family.</text>
</comment>
<dbReference type="EC" id="2.3.1.180" evidence="3 12"/>
<dbReference type="GO" id="GO:0006633">
    <property type="term" value="P:fatty acid biosynthetic process"/>
    <property type="evidence" value="ECO:0007669"/>
    <property type="project" value="UniProtKB-UniRule"/>
</dbReference>
<protein>
    <recommendedName>
        <fullName evidence="3 12">Beta-ketoacyl-[acyl-carrier-protein] synthase III</fullName>
        <shortName evidence="12">Beta-ketoacyl-ACP synthase III</shortName>
        <shortName evidence="12">KAS III</shortName>
        <ecNumber evidence="3 12">2.3.1.180</ecNumber>
    </recommendedName>
    <alternativeName>
        <fullName evidence="12">3-oxoacyl-[acyl-carrier-protein] synthase 3</fullName>
    </alternativeName>
    <alternativeName>
        <fullName evidence="12">3-oxoacyl-[acyl-carrier-protein] synthase III</fullName>
    </alternativeName>
</protein>
<proteinExistence type="inferred from homology"/>
<evidence type="ECO:0000259" key="13">
    <source>
        <dbReference type="Pfam" id="PF08541"/>
    </source>
</evidence>
<comment type="function">
    <text evidence="12">Catalyzes the condensation reaction of fatty acid synthesis by the addition to an acyl acceptor of two carbons from malonyl-ACP. Catalyzes the first condensation reaction which initiates fatty acid synthesis and may therefore play a role in governing the total rate of fatty acid production. Possesses both acetoacetyl-ACP synthase and acetyl transacylase activities. Its substrate specificity determines the biosynthesis of branched-chain and/or straight-chain of fatty acids.</text>
</comment>
<dbReference type="Pfam" id="PF08541">
    <property type="entry name" value="ACP_syn_III_C"/>
    <property type="match status" value="1"/>
</dbReference>
<evidence type="ECO:0000256" key="3">
    <source>
        <dbReference type="ARBA" id="ARBA00012333"/>
    </source>
</evidence>
<evidence type="ECO:0000256" key="2">
    <source>
        <dbReference type="ARBA" id="ARBA00008642"/>
    </source>
</evidence>
<dbReference type="KEGG" id="samy:DB32_007931"/>
<keyword evidence="6 12" id="KW-0276">Fatty acid metabolism</keyword>
<keyword evidence="7 12" id="KW-0443">Lipid metabolism</keyword>
<comment type="subcellular location">
    <subcellularLocation>
        <location evidence="12">Cytoplasm</location>
    </subcellularLocation>
</comment>
<dbReference type="HAMAP" id="MF_01815">
    <property type="entry name" value="FabH"/>
    <property type="match status" value="1"/>
</dbReference>
<dbReference type="GO" id="GO:0005737">
    <property type="term" value="C:cytoplasm"/>
    <property type="evidence" value="ECO:0007669"/>
    <property type="project" value="UniProtKB-SubCell"/>
</dbReference>
<feature type="domain" description="Beta-ketoacyl-[acyl-carrier-protein] synthase III C-terminal" evidence="13">
    <location>
        <begin position="223"/>
        <end position="312"/>
    </location>
</feature>
<feature type="active site" evidence="12">
    <location>
        <position position="98"/>
    </location>
</feature>
<feature type="active site" evidence="12">
    <location>
        <position position="239"/>
    </location>
</feature>
<feature type="region of interest" description="ACP-binding" evidence="12">
    <location>
        <begin position="240"/>
        <end position="244"/>
    </location>
</feature>
<evidence type="ECO:0000256" key="12">
    <source>
        <dbReference type="HAMAP-Rule" id="MF_01815"/>
    </source>
</evidence>
<comment type="catalytic activity">
    <reaction evidence="11">
        <text>malonyl-[ACP] + acetyl-CoA + H(+) = 3-oxobutanoyl-[ACP] + CO2 + CoA</text>
        <dbReference type="Rhea" id="RHEA:12080"/>
        <dbReference type="Rhea" id="RHEA-COMP:9623"/>
        <dbReference type="Rhea" id="RHEA-COMP:9625"/>
        <dbReference type="ChEBI" id="CHEBI:15378"/>
        <dbReference type="ChEBI" id="CHEBI:16526"/>
        <dbReference type="ChEBI" id="CHEBI:57287"/>
        <dbReference type="ChEBI" id="CHEBI:57288"/>
        <dbReference type="ChEBI" id="CHEBI:78449"/>
        <dbReference type="ChEBI" id="CHEBI:78450"/>
        <dbReference type="EC" id="2.3.1.180"/>
    </reaction>
    <physiologicalReaction direction="left-to-right" evidence="11">
        <dbReference type="Rhea" id="RHEA:12081"/>
    </physiologicalReaction>
</comment>
<dbReference type="STRING" id="927083.DB32_007931"/>
<evidence type="ECO:0000256" key="5">
    <source>
        <dbReference type="ARBA" id="ARBA00022679"/>
    </source>
</evidence>
<dbReference type="FunFam" id="3.40.47.10:FF:000004">
    <property type="entry name" value="3-oxoacyl-[acyl-carrier-protein] synthase 3"/>
    <property type="match status" value="1"/>
</dbReference>
<dbReference type="InterPro" id="IPR004655">
    <property type="entry name" value="FabH"/>
</dbReference>
<evidence type="ECO:0000313" key="16">
    <source>
        <dbReference type="Proteomes" id="UP000034883"/>
    </source>
</evidence>
<dbReference type="GO" id="GO:0004315">
    <property type="term" value="F:3-oxoacyl-[acyl-carrier-protein] synthase activity"/>
    <property type="evidence" value="ECO:0007669"/>
    <property type="project" value="InterPro"/>
</dbReference>
<evidence type="ECO:0000256" key="1">
    <source>
        <dbReference type="ARBA" id="ARBA00005194"/>
    </source>
</evidence>
<feature type="active site" evidence="12">
    <location>
        <position position="269"/>
    </location>
</feature>
<dbReference type="InterPro" id="IPR016039">
    <property type="entry name" value="Thiolase-like"/>
</dbReference>
<gene>
    <name evidence="12" type="primary">fabH</name>
    <name evidence="15" type="ORF">DB32_007931</name>
</gene>
<evidence type="ECO:0000256" key="4">
    <source>
        <dbReference type="ARBA" id="ARBA00022516"/>
    </source>
</evidence>
<reference evidence="15 16" key="1">
    <citation type="submission" date="2015-03" db="EMBL/GenBank/DDBJ databases">
        <title>Genome assembly of Sandaracinus amylolyticus DSM 53668.</title>
        <authorList>
            <person name="Sharma G."/>
            <person name="Subramanian S."/>
        </authorList>
    </citation>
    <scope>NUCLEOTIDE SEQUENCE [LARGE SCALE GENOMIC DNA]</scope>
    <source>
        <strain evidence="15 16">DSM 53668</strain>
    </source>
</reference>
<sequence length="312" mass="32779">MMTNRDLESRVDTTDQWIVERTGIRERRIAAEGEATSDMAAEAARRALASAELDARDIDMIIVATVTPDMPLPSTAVFVQAKIGARNDCAAFDIAAACAGFCYALSIADKFVRAGAAKHVMVVGVELLSRVVDWSDRSTCVLFGDGAGAVVVSESRGDGRGILSTAIHADGSYASALRIPGGGSAEPASARTLELKRHFVEMNGREIFKVAVKNLSSASAAALTAAGVAADDLDWVVPHQANLRILEGVAERTGVPLTRFYLNLARYGNTSSASIPIALDEAVREGAIKAGQSVLFCALGGGVAWGSAVIRW</sequence>
<evidence type="ECO:0000256" key="6">
    <source>
        <dbReference type="ARBA" id="ARBA00022832"/>
    </source>
</evidence>
<evidence type="ECO:0000256" key="7">
    <source>
        <dbReference type="ARBA" id="ARBA00023098"/>
    </source>
</evidence>
<dbReference type="GO" id="GO:0033818">
    <property type="term" value="F:beta-ketoacyl-acyl-carrier-protein synthase III activity"/>
    <property type="evidence" value="ECO:0007669"/>
    <property type="project" value="UniProtKB-UniRule"/>
</dbReference>
<keyword evidence="5 12" id="KW-0808">Transferase</keyword>
<keyword evidence="9 12" id="KW-0511">Multifunctional enzyme</keyword>
<keyword evidence="4 12" id="KW-0444">Lipid biosynthesis</keyword>
<dbReference type="CDD" id="cd00830">
    <property type="entry name" value="KAS_III"/>
    <property type="match status" value="1"/>
</dbReference>
<dbReference type="AlphaFoldDB" id="A0A0F6YLZ7"/>
<dbReference type="PANTHER" id="PTHR43091">
    <property type="entry name" value="3-OXOACYL-[ACYL-CARRIER-PROTEIN] SYNTHASE"/>
    <property type="match status" value="1"/>
</dbReference>
<feature type="domain" description="Beta-ketoacyl-[acyl-carrier-protein] synthase III N-terminal" evidence="14">
    <location>
        <begin position="92"/>
        <end position="171"/>
    </location>
</feature>
<keyword evidence="12" id="KW-0963">Cytoplasm</keyword>
<evidence type="ECO:0000256" key="9">
    <source>
        <dbReference type="ARBA" id="ARBA00023268"/>
    </source>
</evidence>
<dbReference type="SUPFAM" id="SSF53901">
    <property type="entry name" value="Thiolase-like"/>
    <property type="match status" value="1"/>
</dbReference>
<accession>A0A0F6YLZ7</accession>
<dbReference type="EMBL" id="CP011125">
    <property type="protein sequence ID" value="AKF10782.1"/>
    <property type="molecule type" value="Genomic_DNA"/>
</dbReference>
<dbReference type="PANTHER" id="PTHR43091:SF1">
    <property type="entry name" value="BETA-KETOACYL-[ACYL-CARRIER-PROTEIN] SYNTHASE III, CHLOROPLASTIC"/>
    <property type="match status" value="1"/>
</dbReference>
<keyword evidence="8 12" id="KW-0275">Fatty acid biosynthesis</keyword>
<comment type="domain">
    <text evidence="12">The last Arg residue of the ACP-binding site is essential for the weak association between ACP/AcpP and FabH.</text>
</comment>
<evidence type="ECO:0000256" key="10">
    <source>
        <dbReference type="ARBA" id="ARBA00023315"/>
    </source>
</evidence>
<organism evidence="15 16">
    <name type="scientific">Sandaracinus amylolyticus</name>
    <dbReference type="NCBI Taxonomy" id="927083"/>
    <lineage>
        <taxon>Bacteria</taxon>
        <taxon>Pseudomonadati</taxon>
        <taxon>Myxococcota</taxon>
        <taxon>Polyangia</taxon>
        <taxon>Polyangiales</taxon>
        <taxon>Sandaracinaceae</taxon>
        <taxon>Sandaracinus</taxon>
    </lineage>
</organism>
<dbReference type="InterPro" id="IPR013747">
    <property type="entry name" value="ACP_syn_III_C"/>
</dbReference>
<name>A0A0F6YLZ7_9BACT</name>
<evidence type="ECO:0000259" key="14">
    <source>
        <dbReference type="Pfam" id="PF08545"/>
    </source>
</evidence>
<dbReference type="UniPathway" id="UPA00094"/>
<evidence type="ECO:0000256" key="8">
    <source>
        <dbReference type="ARBA" id="ARBA00023160"/>
    </source>
</evidence>
<comment type="subunit">
    <text evidence="12">Homodimer.</text>
</comment>
<evidence type="ECO:0000313" key="15">
    <source>
        <dbReference type="EMBL" id="AKF10782.1"/>
    </source>
</evidence>
<keyword evidence="10 12" id="KW-0012">Acyltransferase</keyword>
<comment type="pathway">
    <text evidence="1 12">Lipid metabolism; fatty acid biosynthesis.</text>
</comment>
<evidence type="ECO:0000256" key="11">
    <source>
        <dbReference type="ARBA" id="ARBA00051096"/>
    </source>
</evidence>
<dbReference type="Gene3D" id="3.40.47.10">
    <property type="match status" value="1"/>
</dbReference>
<dbReference type="InterPro" id="IPR013751">
    <property type="entry name" value="ACP_syn_III_N"/>
</dbReference>
<dbReference type="Proteomes" id="UP000034883">
    <property type="component" value="Chromosome"/>
</dbReference>
<keyword evidence="16" id="KW-1185">Reference proteome</keyword>
<dbReference type="NCBIfam" id="NF006829">
    <property type="entry name" value="PRK09352.1"/>
    <property type="match status" value="1"/>
</dbReference>
<dbReference type="Pfam" id="PF08545">
    <property type="entry name" value="ACP_syn_III"/>
    <property type="match status" value="1"/>
</dbReference>